<feature type="domain" description="SH3" evidence="12">
    <location>
        <begin position="312"/>
        <end position="373"/>
    </location>
</feature>
<feature type="transmembrane region" description="Helical" evidence="11">
    <location>
        <begin position="111"/>
        <end position="130"/>
    </location>
</feature>
<comment type="caution">
    <text evidence="13">The sequence shown here is derived from an EMBL/GenBank/DDBJ whole genome shotgun (WGS) entry which is preliminary data.</text>
</comment>
<dbReference type="PROSITE" id="PS50002">
    <property type="entry name" value="SH3"/>
    <property type="match status" value="1"/>
</dbReference>
<evidence type="ECO:0000256" key="4">
    <source>
        <dbReference type="ARBA" id="ARBA00022475"/>
    </source>
</evidence>
<keyword evidence="6 11" id="KW-1133">Transmembrane helix</keyword>
<dbReference type="SMART" id="SM00326">
    <property type="entry name" value="SH3"/>
    <property type="match status" value="1"/>
</dbReference>
<evidence type="ECO:0000313" key="13">
    <source>
        <dbReference type="EMBL" id="KAJ7192198.1"/>
    </source>
</evidence>
<dbReference type="Proteomes" id="UP001219525">
    <property type="component" value="Unassembled WGS sequence"/>
</dbReference>
<dbReference type="Pfam" id="PF00018">
    <property type="entry name" value="SH3_1"/>
    <property type="match status" value="1"/>
</dbReference>
<dbReference type="CDD" id="cd11855">
    <property type="entry name" value="SH3_Sho1p"/>
    <property type="match status" value="1"/>
</dbReference>
<keyword evidence="4" id="KW-1003">Cell membrane</keyword>
<sequence>MSRRLDFELFRTQYFFLVTTVLATFAWFLAFIFQAIATAQFSNGPIGVLWFAIFLQGFLNLGVILTIATDSIHPMRMQIAVFGGIATVFAVQGVEAGFFNPLRSQPALDAMGVGYLLFAIVDILWVLYFTSEEGSLAMHLFNRLGTGRSSPEPDPESAAGPAPPRPMRGQSLMTLGSTVGYVEKPNSRGVGGVDGRSASANSTGGGRKRSGSGGRKSLSSAKTDDLPAPPSAMKASPPPPLPLPASGGAGSPVSPPAVSSTSILRPVRALPAAAKISPGPPPPLNINPGSTAVSAFWDKEEPSPDDDDEASLPLPRARALHAYNGAPDDPNELSFKKGEILEIEDQEGKWWQARKADGTIGIAPSNYLVLLNS</sequence>
<proteinExistence type="inferred from homology"/>
<accession>A0AAD6UPS9</accession>
<evidence type="ECO:0000256" key="11">
    <source>
        <dbReference type="SAM" id="Phobius"/>
    </source>
</evidence>
<keyword evidence="8 11" id="KW-0472">Membrane</keyword>
<comment type="subcellular location">
    <subcellularLocation>
        <location evidence="1">Cell membrane</location>
        <topology evidence="1">Multi-pass membrane protein</topology>
    </subcellularLocation>
</comment>
<feature type="transmembrane region" description="Helical" evidence="11">
    <location>
        <begin position="12"/>
        <end position="36"/>
    </location>
</feature>
<dbReference type="InterPro" id="IPR036028">
    <property type="entry name" value="SH3-like_dom_sf"/>
</dbReference>
<evidence type="ECO:0000256" key="7">
    <source>
        <dbReference type="ARBA" id="ARBA00023016"/>
    </source>
</evidence>
<dbReference type="Gene3D" id="2.30.30.40">
    <property type="entry name" value="SH3 Domains"/>
    <property type="match status" value="1"/>
</dbReference>
<keyword evidence="7" id="KW-0346">Stress response</keyword>
<evidence type="ECO:0000256" key="2">
    <source>
        <dbReference type="ARBA" id="ARBA00009739"/>
    </source>
</evidence>
<organism evidence="13 14">
    <name type="scientific">Mycena pura</name>
    <dbReference type="NCBI Taxonomy" id="153505"/>
    <lineage>
        <taxon>Eukaryota</taxon>
        <taxon>Fungi</taxon>
        <taxon>Dikarya</taxon>
        <taxon>Basidiomycota</taxon>
        <taxon>Agaricomycotina</taxon>
        <taxon>Agaricomycetes</taxon>
        <taxon>Agaricomycetidae</taxon>
        <taxon>Agaricales</taxon>
        <taxon>Marasmiineae</taxon>
        <taxon>Mycenaceae</taxon>
        <taxon>Mycena</taxon>
    </lineage>
</organism>
<evidence type="ECO:0000256" key="3">
    <source>
        <dbReference type="ARBA" id="ARBA00022443"/>
    </source>
</evidence>
<keyword evidence="3 9" id="KW-0728">SH3 domain</keyword>
<evidence type="ECO:0000313" key="14">
    <source>
        <dbReference type="Proteomes" id="UP001219525"/>
    </source>
</evidence>
<evidence type="ECO:0000256" key="5">
    <source>
        <dbReference type="ARBA" id="ARBA00022692"/>
    </source>
</evidence>
<feature type="transmembrane region" description="Helical" evidence="11">
    <location>
        <begin position="48"/>
        <end position="67"/>
    </location>
</feature>
<comment type="similarity">
    <text evidence="2">Belongs to the SHO1 family.</text>
</comment>
<evidence type="ECO:0000256" key="10">
    <source>
        <dbReference type="SAM" id="MobiDB-lite"/>
    </source>
</evidence>
<dbReference type="SUPFAM" id="SSF50044">
    <property type="entry name" value="SH3-domain"/>
    <property type="match status" value="1"/>
</dbReference>
<dbReference type="PRINTS" id="PR00452">
    <property type="entry name" value="SH3DOMAIN"/>
</dbReference>
<evidence type="ECO:0000256" key="1">
    <source>
        <dbReference type="ARBA" id="ARBA00004651"/>
    </source>
</evidence>
<protein>
    <recommendedName>
        <fullName evidence="12">SH3 domain-containing protein</fullName>
    </recommendedName>
</protein>
<dbReference type="EMBL" id="JARJCW010000123">
    <property type="protein sequence ID" value="KAJ7192198.1"/>
    <property type="molecule type" value="Genomic_DNA"/>
</dbReference>
<dbReference type="InterPro" id="IPR001452">
    <property type="entry name" value="SH3_domain"/>
</dbReference>
<evidence type="ECO:0000256" key="8">
    <source>
        <dbReference type="ARBA" id="ARBA00023136"/>
    </source>
</evidence>
<dbReference type="AlphaFoldDB" id="A0AAD6UPS9"/>
<evidence type="ECO:0000259" key="12">
    <source>
        <dbReference type="PROSITE" id="PS50002"/>
    </source>
</evidence>
<name>A0AAD6UPS9_9AGAR</name>
<keyword evidence="14" id="KW-1185">Reference proteome</keyword>
<feature type="transmembrane region" description="Helical" evidence="11">
    <location>
        <begin position="79"/>
        <end position="99"/>
    </location>
</feature>
<gene>
    <name evidence="13" type="ORF">GGX14DRAFT_506493</name>
</gene>
<feature type="region of interest" description="Disordered" evidence="10">
    <location>
        <begin position="147"/>
        <end position="260"/>
    </location>
</feature>
<keyword evidence="5 11" id="KW-0812">Transmembrane</keyword>
<evidence type="ECO:0000256" key="9">
    <source>
        <dbReference type="PROSITE-ProRule" id="PRU00192"/>
    </source>
</evidence>
<evidence type="ECO:0000256" key="6">
    <source>
        <dbReference type="ARBA" id="ARBA00022989"/>
    </source>
</evidence>
<reference evidence="13" key="1">
    <citation type="submission" date="2023-03" db="EMBL/GenBank/DDBJ databases">
        <title>Massive genome expansion in bonnet fungi (Mycena s.s.) driven by repeated elements and novel gene families across ecological guilds.</title>
        <authorList>
            <consortium name="Lawrence Berkeley National Laboratory"/>
            <person name="Harder C.B."/>
            <person name="Miyauchi S."/>
            <person name="Viragh M."/>
            <person name="Kuo A."/>
            <person name="Thoen E."/>
            <person name="Andreopoulos B."/>
            <person name="Lu D."/>
            <person name="Skrede I."/>
            <person name="Drula E."/>
            <person name="Henrissat B."/>
            <person name="Morin E."/>
            <person name="Kohler A."/>
            <person name="Barry K."/>
            <person name="LaButti K."/>
            <person name="Morin E."/>
            <person name="Salamov A."/>
            <person name="Lipzen A."/>
            <person name="Mereny Z."/>
            <person name="Hegedus B."/>
            <person name="Baldrian P."/>
            <person name="Stursova M."/>
            <person name="Weitz H."/>
            <person name="Taylor A."/>
            <person name="Grigoriev I.V."/>
            <person name="Nagy L.G."/>
            <person name="Martin F."/>
            <person name="Kauserud H."/>
        </authorList>
    </citation>
    <scope>NUCLEOTIDE SEQUENCE</scope>
    <source>
        <strain evidence="13">9144</strain>
    </source>
</reference>
<dbReference type="InterPro" id="IPR035522">
    <property type="entry name" value="Sho1_SH3"/>
</dbReference>
<dbReference type="GO" id="GO:0005886">
    <property type="term" value="C:plasma membrane"/>
    <property type="evidence" value="ECO:0007669"/>
    <property type="project" value="UniProtKB-SubCell"/>
</dbReference>
<feature type="region of interest" description="Disordered" evidence="10">
    <location>
        <begin position="273"/>
        <end position="312"/>
    </location>
</feature>